<keyword evidence="2" id="KW-1185">Reference proteome</keyword>
<dbReference type="EMBL" id="BAABGM010000022">
    <property type="protein sequence ID" value="GAA4411342.1"/>
    <property type="molecule type" value="Genomic_DNA"/>
</dbReference>
<protein>
    <recommendedName>
        <fullName evidence="3">ApeA N-terminal domain-containing protein</fullName>
    </recommendedName>
</protein>
<accession>A0ABP8KNW3</accession>
<gene>
    <name evidence="1" type="ORF">GCM10023168_32090</name>
</gene>
<comment type="caution">
    <text evidence="1">The sequence shown here is derived from an EMBL/GenBank/DDBJ whole genome shotgun (WGS) entry which is preliminary data.</text>
</comment>
<evidence type="ECO:0000313" key="1">
    <source>
        <dbReference type="EMBL" id="GAA4411342.1"/>
    </source>
</evidence>
<evidence type="ECO:0000313" key="2">
    <source>
        <dbReference type="Proteomes" id="UP001500945"/>
    </source>
</evidence>
<reference evidence="2" key="1">
    <citation type="journal article" date="2019" name="Int. J. Syst. Evol. Microbiol.">
        <title>The Global Catalogue of Microorganisms (GCM) 10K type strain sequencing project: providing services to taxonomists for standard genome sequencing and annotation.</title>
        <authorList>
            <consortium name="The Broad Institute Genomics Platform"/>
            <consortium name="The Broad Institute Genome Sequencing Center for Infectious Disease"/>
            <person name="Wu L."/>
            <person name="Ma J."/>
        </authorList>
    </citation>
    <scope>NUCLEOTIDE SEQUENCE [LARGE SCALE GENOMIC DNA]</scope>
    <source>
        <strain evidence="2">JCM 17809</strain>
    </source>
</reference>
<dbReference type="Proteomes" id="UP001500945">
    <property type="component" value="Unassembled WGS sequence"/>
</dbReference>
<evidence type="ECO:0008006" key="3">
    <source>
        <dbReference type="Google" id="ProtNLM"/>
    </source>
</evidence>
<organism evidence="1 2">
    <name type="scientific">Fodinibacter luteus</name>
    <dbReference type="NCBI Taxonomy" id="552064"/>
    <lineage>
        <taxon>Bacteria</taxon>
        <taxon>Bacillati</taxon>
        <taxon>Actinomycetota</taxon>
        <taxon>Actinomycetes</taxon>
        <taxon>Micrococcales</taxon>
        <taxon>Intrasporangiaceae</taxon>
        <taxon>Fodinibacter (ex Wang et al. 2009)</taxon>
    </lineage>
</organism>
<name>A0ABP8KNW3_9MICO</name>
<proteinExistence type="predicted"/>
<sequence length="574" mass="63740">MAYGAGVSIPVIPGYTAGPERTNLATSWKRPPGEYPEQLWPQDYLVGIDPDPSSWLVVEENAHGVANQCGRGCVLIHQGREDSALADTTWVGRDLGDFGVWSTSDGEAGYDDGLTNDDGGVLSEFFVQVRQPSGSTVPQVDVSLPFLWFWDAFSVANGWHYVSASGREHELIRYEVSDQSWKVEVRAQELRTFLKIYRKSALLQVDYVTKVKEGDFARVDDDYNSDWAHFDFYAIADFLMASDRRSMSRVCGQYVVKGLNTARRPRWEEFQSATEYPEFIYGVSPDTGQLLTHTCDPDRLGTYFDETSTRVHYLTPVYFRRAVLQDYVAEPSRYEVTPFHLSCLGLWGVDISINSVGLIEVYLGDIGRKIPHEEWGHWRSHNVPPEGKMEEGRFRRDFLGQWADSPDPIGDLRRARERANDAAAKRFGRPLWRELPSDLGEQYRSLMGPLTDDPSAMIGPLLIIAKVFVDGLDSKLLKEVGGGAGKGEQSLSLLKSLLASLGDEADSSKVLRDLYAVRSRGGVAHLSNSASRAVLVQLGISELGPIAAFEAVVMKVGQSVAVLADLLEQDGASK</sequence>